<dbReference type="PANTHER" id="PTHR22916">
    <property type="entry name" value="GLYCOSYLTRANSFERASE"/>
    <property type="match status" value="1"/>
</dbReference>
<geneLocation type="plasmid" evidence="2 3">
    <name>p_unnamed1</name>
</geneLocation>
<dbReference type="InterPro" id="IPR001173">
    <property type="entry name" value="Glyco_trans_2-like"/>
</dbReference>
<sequence length="317" mass="35613">MPDFPRVSIMCPVYNAEEYLELAMRSVLDQDYPNLELVISDDCSSDQSRRIATEIAAAYPHRTIVLNFNERNLGITANCNLALSLCTGEYICLFAGDDLMYPEKIRRQIEAFATKPSASLCFHGLDVIDDDGRRIAVWQDTTERYAEVADIIRHAGIPFGCSIMVRASAIPEWRYDPAIASASDWLFFIEVGIRGGLLRLDGIFGAYRRHSQGASRRTFELMDETMKTLDIVQERYPELELNAACRSGRRRYLLGEAARLTLAGDKDRLGDLRARFSRGDALLAFAIGLGQFSANMGLQRLSFFQAVYNLAAHRAKS</sequence>
<keyword evidence="2" id="KW-0808">Transferase</keyword>
<dbReference type="EC" id="2.4.-.-" evidence="2"/>
<name>A0ABY6CCH7_9HYPH</name>
<accession>A0ABY6CCH7</accession>
<protein>
    <submittedName>
        <fullName evidence="2">Glycosyltransferase</fullName>
        <ecNumber evidence="2">2.4.-.-</ecNumber>
    </submittedName>
</protein>
<evidence type="ECO:0000259" key="1">
    <source>
        <dbReference type="Pfam" id="PF00535"/>
    </source>
</evidence>
<dbReference type="EMBL" id="CP104964">
    <property type="protein sequence ID" value="UXN67843.1"/>
    <property type="molecule type" value="Genomic_DNA"/>
</dbReference>
<keyword evidence="2" id="KW-0614">Plasmid</keyword>
<organism evidence="2 3">
    <name type="scientific">Devosia neptuniae</name>
    <dbReference type="NCBI Taxonomy" id="191302"/>
    <lineage>
        <taxon>Bacteria</taxon>
        <taxon>Pseudomonadati</taxon>
        <taxon>Pseudomonadota</taxon>
        <taxon>Alphaproteobacteria</taxon>
        <taxon>Hyphomicrobiales</taxon>
        <taxon>Devosiaceae</taxon>
        <taxon>Devosia</taxon>
    </lineage>
</organism>
<dbReference type="RefSeq" id="WP_262165347.1">
    <property type="nucleotide sequence ID" value="NZ_CP104964.1"/>
</dbReference>
<dbReference type="PANTHER" id="PTHR22916:SF3">
    <property type="entry name" value="UDP-GLCNAC:BETAGAL BETA-1,3-N-ACETYLGLUCOSAMINYLTRANSFERASE-LIKE PROTEIN 1"/>
    <property type="match status" value="1"/>
</dbReference>
<dbReference type="InterPro" id="IPR029044">
    <property type="entry name" value="Nucleotide-diphossugar_trans"/>
</dbReference>
<gene>
    <name evidence="2" type="ORF">N8A98_01930</name>
</gene>
<keyword evidence="2" id="KW-0328">Glycosyltransferase</keyword>
<keyword evidence="3" id="KW-1185">Reference proteome</keyword>
<feature type="domain" description="Glycosyltransferase 2-like" evidence="1">
    <location>
        <begin position="8"/>
        <end position="149"/>
    </location>
</feature>
<evidence type="ECO:0000313" key="3">
    <source>
        <dbReference type="Proteomes" id="UP001061862"/>
    </source>
</evidence>
<reference evidence="2 3" key="1">
    <citation type="submission" date="2022-09" db="EMBL/GenBank/DDBJ databases">
        <title>Interaction between co-microsymbionts with complementary sets of symbiotic genes in legume-rhizobium systems.</title>
        <authorList>
            <person name="Safronova V."/>
            <person name="Sazanova A."/>
            <person name="Afonin A."/>
            <person name="Chirak E."/>
        </authorList>
    </citation>
    <scope>NUCLEOTIDE SEQUENCE [LARGE SCALE GENOMIC DNA]</scope>
    <source>
        <strain evidence="2 3">A18/4-1</strain>
        <plasmid evidence="2 3">p_unnamed1</plasmid>
    </source>
</reference>
<dbReference type="SUPFAM" id="SSF53448">
    <property type="entry name" value="Nucleotide-diphospho-sugar transferases"/>
    <property type="match status" value="1"/>
</dbReference>
<dbReference type="Pfam" id="PF00535">
    <property type="entry name" value="Glycos_transf_2"/>
    <property type="match status" value="1"/>
</dbReference>
<evidence type="ECO:0000313" key="2">
    <source>
        <dbReference type="EMBL" id="UXN67843.1"/>
    </source>
</evidence>
<dbReference type="Proteomes" id="UP001061862">
    <property type="component" value="Plasmid p_unnamed1"/>
</dbReference>
<dbReference type="Gene3D" id="3.90.550.10">
    <property type="entry name" value="Spore Coat Polysaccharide Biosynthesis Protein SpsA, Chain A"/>
    <property type="match status" value="1"/>
</dbReference>
<dbReference type="GO" id="GO:0016757">
    <property type="term" value="F:glycosyltransferase activity"/>
    <property type="evidence" value="ECO:0007669"/>
    <property type="project" value="UniProtKB-KW"/>
</dbReference>
<proteinExistence type="predicted"/>